<feature type="domain" description="SH3b" evidence="3">
    <location>
        <begin position="86"/>
        <end position="148"/>
    </location>
</feature>
<dbReference type="Pfam" id="PF08239">
    <property type="entry name" value="SH3_3"/>
    <property type="match status" value="1"/>
</dbReference>
<reference evidence="4 5" key="1">
    <citation type="journal article" date="2007" name="Int. J. Syst. Evol. Microbiol.">
        <title>Oceanobacillus profundus sp. nov., isolated from a deep-sea sediment core.</title>
        <authorList>
            <person name="Kim Y.G."/>
            <person name="Choi D.H."/>
            <person name="Hyun S."/>
            <person name="Cho B.C."/>
        </authorList>
    </citation>
    <scope>NUCLEOTIDE SEQUENCE [LARGE SCALE GENOMIC DNA]</scope>
    <source>
        <strain evidence="4 5">DSM 18246</strain>
    </source>
</reference>
<keyword evidence="5" id="KW-1185">Reference proteome</keyword>
<dbReference type="Proteomes" id="UP000285456">
    <property type="component" value="Unassembled WGS sequence"/>
</dbReference>
<dbReference type="RefSeq" id="WP_118888780.1">
    <property type="nucleotide sequence ID" value="NZ_JAMAWL010000009.1"/>
</dbReference>
<feature type="compositionally biased region" description="Polar residues" evidence="1">
    <location>
        <begin position="84"/>
        <end position="94"/>
    </location>
</feature>
<feature type="compositionally biased region" description="Low complexity" evidence="1">
    <location>
        <begin position="44"/>
        <end position="54"/>
    </location>
</feature>
<dbReference type="PROSITE" id="PS51781">
    <property type="entry name" value="SH3B"/>
    <property type="match status" value="1"/>
</dbReference>
<keyword evidence="2" id="KW-0812">Transmembrane</keyword>
<keyword evidence="2" id="KW-0472">Membrane</keyword>
<comment type="caution">
    <text evidence="4">The sequence shown here is derived from an EMBL/GenBank/DDBJ whole genome shotgun (WGS) entry which is preliminary data.</text>
</comment>
<evidence type="ECO:0000256" key="1">
    <source>
        <dbReference type="SAM" id="MobiDB-lite"/>
    </source>
</evidence>
<proteinExistence type="predicted"/>
<feature type="region of interest" description="Disordered" evidence="1">
    <location>
        <begin position="42"/>
        <end position="94"/>
    </location>
</feature>
<accession>A0A417YM19</accession>
<evidence type="ECO:0000256" key="2">
    <source>
        <dbReference type="SAM" id="Phobius"/>
    </source>
</evidence>
<dbReference type="EMBL" id="QWEH01000002">
    <property type="protein sequence ID" value="RHW34510.1"/>
    <property type="molecule type" value="Genomic_DNA"/>
</dbReference>
<evidence type="ECO:0000259" key="3">
    <source>
        <dbReference type="PROSITE" id="PS51781"/>
    </source>
</evidence>
<dbReference type="AlphaFoldDB" id="A0A417YM19"/>
<sequence>MDRKKGIIFTILLILTALFIGFVAIMQHNFMNPDFAANEDQDMANATNNRTTSTNEDDENNTSDQSNDNKDNKQLEDEEEPEETTFSTRYVTADQLNARSGPGADYDIVGLVTLDQEVEVEDDGNEWVKITTPDFTGYVNEKYLSEED</sequence>
<dbReference type="InterPro" id="IPR003646">
    <property type="entry name" value="SH3-like_bac-type"/>
</dbReference>
<dbReference type="OrthoDB" id="2974565at2"/>
<evidence type="ECO:0000313" key="5">
    <source>
        <dbReference type="Proteomes" id="UP000285456"/>
    </source>
</evidence>
<keyword evidence="2" id="KW-1133">Transmembrane helix</keyword>
<protein>
    <recommendedName>
        <fullName evidence="3">SH3b domain-containing protein</fullName>
    </recommendedName>
</protein>
<gene>
    <name evidence="4" type="ORF">D1B32_04935</name>
</gene>
<dbReference type="SMART" id="SM00287">
    <property type="entry name" value="SH3b"/>
    <property type="match status" value="1"/>
</dbReference>
<dbReference type="Gene3D" id="2.30.30.40">
    <property type="entry name" value="SH3 Domains"/>
    <property type="match status" value="1"/>
</dbReference>
<evidence type="ECO:0000313" key="4">
    <source>
        <dbReference type="EMBL" id="RHW34510.1"/>
    </source>
</evidence>
<feature type="transmembrane region" description="Helical" evidence="2">
    <location>
        <begin position="7"/>
        <end position="26"/>
    </location>
</feature>
<name>A0A417YM19_9BACI</name>
<organism evidence="4 5">
    <name type="scientific">Oceanobacillus profundus</name>
    <dbReference type="NCBI Taxonomy" id="372463"/>
    <lineage>
        <taxon>Bacteria</taxon>
        <taxon>Bacillati</taxon>
        <taxon>Bacillota</taxon>
        <taxon>Bacilli</taxon>
        <taxon>Bacillales</taxon>
        <taxon>Bacillaceae</taxon>
        <taxon>Oceanobacillus</taxon>
    </lineage>
</organism>